<dbReference type="Pfam" id="PF07045">
    <property type="entry name" value="DUF1330"/>
    <property type="match status" value="1"/>
</dbReference>
<gene>
    <name evidence="2" type="ORF">PV11_09687</name>
</gene>
<dbReference type="AlphaFoldDB" id="A0A0D1VPD1"/>
<dbReference type="Gene3D" id="3.30.70.100">
    <property type="match status" value="1"/>
</dbReference>
<protein>
    <recommendedName>
        <fullName evidence="1">DUF1330 domain-containing protein</fullName>
    </recommendedName>
</protein>
<name>A0A0D1VPD1_9EURO</name>
<dbReference type="InterPro" id="IPR010753">
    <property type="entry name" value="DUF1330"/>
</dbReference>
<proteinExistence type="predicted"/>
<dbReference type="SUPFAM" id="SSF54909">
    <property type="entry name" value="Dimeric alpha+beta barrel"/>
    <property type="match status" value="1"/>
</dbReference>
<evidence type="ECO:0000313" key="3">
    <source>
        <dbReference type="Proteomes" id="UP000053599"/>
    </source>
</evidence>
<evidence type="ECO:0000259" key="1">
    <source>
        <dbReference type="Pfam" id="PF07045"/>
    </source>
</evidence>
<dbReference type="InterPro" id="IPR011008">
    <property type="entry name" value="Dimeric_a/b-barrel"/>
</dbReference>
<dbReference type="HOGENOM" id="CLU_145407_0_2_1"/>
<sequence length="120" mass="13653">MVAYMILICQELLNRDGLLKYWEKIGPTIAPFQPKPLVMYNHFDQIEGDLVEGVALIEFPSAKEAHAWYASEEYKKIQHFRTENSRFISIIVEAGSLPVAQRMLGKQPDRTAESIGGSNR</sequence>
<accession>A0A0D1VPD1</accession>
<feature type="domain" description="DUF1330" evidence="1">
    <location>
        <begin position="3"/>
        <end position="93"/>
    </location>
</feature>
<evidence type="ECO:0000313" key="2">
    <source>
        <dbReference type="EMBL" id="KIV77915.1"/>
    </source>
</evidence>
<dbReference type="EMBL" id="KN846954">
    <property type="protein sequence ID" value="KIV77915.1"/>
    <property type="molecule type" value="Genomic_DNA"/>
</dbReference>
<reference evidence="2 3" key="1">
    <citation type="submission" date="2015-01" db="EMBL/GenBank/DDBJ databases">
        <title>The Genome Sequence of Exophiala sideris CBS121828.</title>
        <authorList>
            <consortium name="The Broad Institute Genomics Platform"/>
            <person name="Cuomo C."/>
            <person name="de Hoog S."/>
            <person name="Gorbushina A."/>
            <person name="Stielow B."/>
            <person name="Teixiera M."/>
            <person name="Abouelleil A."/>
            <person name="Chapman S.B."/>
            <person name="Priest M."/>
            <person name="Young S.K."/>
            <person name="Wortman J."/>
            <person name="Nusbaum C."/>
            <person name="Birren B."/>
        </authorList>
    </citation>
    <scope>NUCLEOTIDE SEQUENCE [LARGE SCALE GENOMIC DNA]</scope>
    <source>
        <strain evidence="2 3">CBS 121828</strain>
    </source>
</reference>
<dbReference type="Proteomes" id="UP000053599">
    <property type="component" value="Unassembled WGS sequence"/>
</dbReference>
<organism evidence="2 3">
    <name type="scientific">Exophiala sideris</name>
    <dbReference type="NCBI Taxonomy" id="1016849"/>
    <lineage>
        <taxon>Eukaryota</taxon>
        <taxon>Fungi</taxon>
        <taxon>Dikarya</taxon>
        <taxon>Ascomycota</taxon>
        <taxon>Pezizomycotina</taxon>
        <taxon>Eurotiomycetes</taxon>
        <taxon>Chaetothyriomycetidae</taxon>
        <taxon>Chaetothyriales</taxon>
        <taxon>Herpotrichiellaceae</taxon>
        <taxon>Exophiala</taxon>
    </lineage>
</organism>